<dbReference type="Pfam" id="PF13692">
    <property type="entry name" value="Glyco_trans_1_4"/>
    <property type="match status" value="1"/>
</dbReference>
<comment type="caution">
    <text evidence="1">The sequence shown here is derived from an EMBL/GenBank/DDBJ whole genome shotgun (WGS) entry which is preliminary data.</text>
</comment>
<organism evidence="1 2">
    <name type="scientific">Winogradskyella haliclonae</name>
    <dbReference type="NCBI Taxonomy" id="2048558"/>
    <lineage>
        <taxon>Bacteria</taxon>
        <taxon>Pseudomonadati</taxon>
        <taxon>Bacteroidota</taxon>
        <taxon>Flavobacteriia</taxon>
        <taxon>Flavobacteriales</taxon>
        <taxon>Flavobacteriaceae</taxon>
        <taxon>Winogradskyella</taxon>
    </lineage>
</organism>
<gene>
    <name evidence="1" type="ORF">GCM10011444_22040</name>
</gene>
<dbReference type="CDD" id="cd03801">
    <property type="entry name" value="GT4_PimA-like"/>
    <property type="match status" value="1"/>
</dbReference>
<dbReference type="GO" id="GO:0016740">
    <property type="term" value="F:transferase activity"/>
    <property type="evidence" value="ECO:0007669"/>
    <property type="project" value="UniProtKB-KW"/>
</dbReference>
<dbReference type="RefSeq" id="WP_308694213.1">
    <property type="nucleotide sequence ID" value="NZ_BMDQ01000003.1"/>
</dbReference>
<evidence type="ECO:0000313" key="2">
    <source>
        <dbReference type="Proteomes" id="UP000624701"/>
    </source>
</evidence>
<dbReference type="Gene3D" id="3.40.50.2000">
    <property type="entry name" value="Glycogen Phosphorylase B"/>
    <property type="match status" value="1"/>
</dbReference>
<sequence length="413" mass="47527">MSIKKLLIIGFVWPEPKSSAAGSRMIQLIQQFQKQGFDITFATTANENDKAFDLSSIEVKTASIELNNASFDDFIKGINPSIVLFDRFMTEEQFGWRVAEQCPKAIRILDTEDLHGLRKGREIALKEHADFSIAHLQNDFTKREVASIYRCDLSLIISEAEIGILVNQLKVDRKLLYYLPFLIDPIEKNENAQFPDFEKRQHFITIGNFLHAPNYDGVLYLKQTIWPLIRRQLPKAELHVYGAYESQKVLQLHHQKDGFLIKGFAEDVDVVMQNSRLCLAPLRFGAGLKGKLIDAMKNGTPCIMTKIAAEGMFGDHKSNGFVSDDSNEFVKNAVDLYQNESLWLEKQANGFIALNNRFNTIHFETDFVHRINELNQNLETHRQKNFIGLLLQHHTLQSTKYMSKWIEEKNKLF</sequence>
<reference evidence="2" key="1">
    <citation type="journal article" date="2019" name="Int. J. Syst. Evol. Microbiol.">
        <title>The Global Catalogue of Microorganisms (GCM) 10K type strain sequencing project: providing services to taxonomists for standard genome sequencing and annotation.</title>
        <authorList>
            <consortium name="The Broad Institute Genomics Platform"/>
            <consortium name="The Broad Institute Genome Sequencing Center for Infectious Disease"/>
            <person name="Wu L."/>
            <person name="Ma J."/>
        </authorList>
    </citation>
    <scope>NUCLEOTIDE SEQUENCE [LARGE SCALE GENOMIC DNA]</scope>
    <source>
        <strain evidence="2">CCM 8681</strain>
    </source>
</reference>
<proteinExistence type="predicted"/>
<keyword evidence="2" id="KW-1185">Reference proteome</keyword>
<name>A0ABQ2BZH1_9FLAO</name>
<keyword evidence="1" id="KW-0808">Transferase</keyword>
<dbReference type="Proteomes" id="UP000624701">
    <property type="component" value="Unassembled WGS sequence"/>
</dbReference>
<dbReference type="EMBL" id="BMDQ01000003">
    <property type="protein sequence ID" value="GGI57895.1"/>
    <property type="molecule type" value="Genomic_DNA"/>
</dbReference>
<evidence type="ECO:0000313" key="1">
    <source>
        <dbReference type="EMBL" id="GGI57895.1"/>
    </source>
</evidence>
<accession>A0ABQ2BZH1</accession>
<dbReference type="SUPFAM" id="SSF53756">
    <property type="entry name" value="UDP-Glycosyltransferase/glycogen phosphorylase"/>
    <property type="match status" value="1"/>
</dbReference>
<protein>
    <submittedName>
        <fullName evidence="1">Glycosyl transferase</fullName>
    </submittedName>
</protein>